<dbReference type="PANTHER" id="PTHR32410:SF165">
    <property type="entry name" value="C1 DOMAIN FAMILY PROTEIN, PUTATIVE-RELATED"/>
    <property type="match status" value="1"/>
</dbReference>
<dbReference type="PANTHER" id="PTHR32410">
    <property type="entry name" value="CYSTEINE/HISTIDINE-RICH C1 DOMAIN FAMILY PROTEIN"/>
    <property type="match status" value="1"/>
</dbReference>
<dbReference type="Proteomes" id="UP000593576">
    <property type="component" value="Unassembled WGS sequence"/>
</dbReference>
<sequence length="142" mass="16516">MACGSYYCSECKFIIHVNCALQEVDGHCLVLTFHEDTDYSEYLYCDICEKQRSPCTWFYHCVICDNSAHLHCVVGDHPFIKRGMTFIESDHPQVLVFVEKVYDYPRCCNCGQHCLDLAIECSDAECKYIIHWSCSTLYNRLL</sequence>
<protein>
    <recommendedName>
        <fullName evidence="3">DC1 domain-containing protein</fullName>
    </recommendedName>
</protein>
<dbReference type="InterPro" id="IPR053192">
    <property type="entry name" value="Vacuole_Formation_Reg"/>
</dbReference>
<dbReference type="EMBL" id="JABFAF010000011">
    <property type="protein sequence ID" value="MBA0870129.1"/>
    <property type="molecule type" value="Genomic_DNA"/>
</dbReference>
<accession>A0A7J9MIB4</accession>
<dbReference type="AlphaFoldDB" id="A0A7J9MIB4"/>
<dbReference type="InterPro" id="IPR046349">
    <property type="entry name" value="C1-like_sf"/>
</dbReference>
<gene>
    <name evidence="1" type="ORF">Goshw_008161</name>
</gene>
<feature type="non-terminal residue" evidence="1">
    <location>
        <position position="142"/>
    </location>
</feature>
<comment type="caution">
    <text evidence="1">The sequence shown here is derived from an EMBL/GenBank/DDBJ whole genome shotgun (WGS) entry which is preliminary data.</text>
</comment>
<dbReference type="SUPFAM" id="SSF57889">
    <property type="entry name" value="Cysteine-rich domain"/>
    <property type="match status" value="1"/>
</dbReference>
<proteinExistence type="predicted"/>
<keyword evidence="2" id="KW-1185">Reference proteome</keyword>
<evidence type="ECO:0000313" key="2">
    <source>
        <dbReference type="Proteomes" id="UP000593576"/>
    </source>
</evidence>
<reference evidence="1 2" key="1">
    <citation type="journal article" date="2019" name="Genome Biol. Evol.">
        <title>Insights into the evolution of the New World diploid cottons (Gossypium, subgenus Houzingenia) based on genome sequencing.</title>
        <authorList>
            <person name="Grover C.E."/>
            <person name="Arick M.A. 2nd"/>
            <person name="Thrash A."/>
            <person name="Conover J.L."/>
            <person name="Sanders W.S."/>
            <person name="Peterson D.G."/>
            <person name="Frelichowski J.E."/>
            <person name="Scheffler J.A."/>
            <person name="Scheffler B.E."/>
            <person name="Wendel J.F."/>
        </authorList>
    </citation>
    <scope>NUCLEOTIDE SEQUENCE [LARGE SCALE GENOMIC DNA]</scope>
    <source>
        <strain evidence="1">1</strain>
        <tissue evidence="1">Leaf</tissue>
    </source>
</reference>
<dbReference type="OrthoDB" id="987089at2759"/>
<organism evidence="1 2">
    <name type="scientific">Gossypium schwendimanii</name>
    <name type="common">Cotton</name>
    <dbReference type="NCBI Taxonomy" id="34291"/>
    <lineage>
        <taxon>Eukaryota</taxon>
        <taxon>Viridiplantae</taxon>
        <taxon>Streptophyta</taxon>
        <taxon>Embryophyta</taxon>
        <taxon>Tracheophyta</taxon>
        <taxon>Spermatophyta</taxon>
        <taxon>Magnoliopsida</taxon>
        <taxon>eudicotyledons</taxon>
        <taxon>Gunneridae</taxon>
        <taxon>Pentapetalae</taxon>
        <taxon>rosids</taxon>
        <taxon>malvids</taxon>
        <taxon>Malvales</taxon>
        <taxon>Malvaceae</taxon>
        <taxon>Malvoideae</taxon>
        <taxon>Gossypium</taxon>
    </lineage>
</organism>
<name>A0A7J9MIB4_GOSSC</name>
<evidence type="ECO:0008006" key="3">
    <source>
        <dbReference type="Google" id="ProtNLM"/>
    </source>
</evidence>
<evidence type="ECO:0000313" key="1">
    <source>
        <dbReference type="EMBL" id="MBA0870129.1"/>
    </source>
</evidence>